<dbReference type="Pfam" id="PF01351">
    <property type="entry name" value="RNase_HII"/>
    <property type="match status" value="1"/>
</dbReference>
<evidence type="ECO:0000256" key="1">
    <source>
        <dbReference type="ARBA" id="ARBA00000077"/>
    </source>
</evidence>
<dbReference type="AlphaFoldDB" id="A0AA85AES1"/>
<dbReference type="WBParaSite" id="SMRG1_78610.1">
    <property type="protein sequence ID" value="SMRG1_78610.1"/>
    <property type="gene ID" value="SMRG1_78610"/>
</dbReference>
<evidence type="ECO:0000313" key="13">
    <source>
        <dbReference type="Proteomes" id="UP000050790"/>
    </source>
</evidence>
<protein>
    <recommendedName>
        <fullName evidence="10">Ribonuclease</fullName>
        <ecNumber evidence="10">3.1.26.4</ecNumber>
    </recommendedName>
</protein>
<dbReference type="PANTHER" id="PTHR10954:SF7">
    <property type="entry name" value="RIBONUCLEASE H2 SUBUNIT A"/>
    <property type="match status" value="1"/>
</dbReference>
<comment type="catalytic activity">
    <reaction evidence="1 10">
        <text>Endonucleolytic cleavage to 5'-phosphomonoester.</text>
        <dbReference type="EC" id="3.1.26.4"/>
    </reaction>
</comment>
<dbReference type="InterPro" id="IPR001352">
    <property type="entry name" value="RNase_HII/HIII"/>
</dbReference>
<dbReference type="GO" id="GO:0004523">
    <property type="term" value="F:RNA-DNA hybrid ribonuclease activity"/>
    <property type="evidence" value="ECO:0007669"/>
    <property type="project" value="UniProtKB-EC"/>
</dbReference>
<proteinExistence type="inferred from homology"/>
<evidence type="ECO:0000256" key="4">
    <source>
        <dbReference type="ARBA" id="ARBA00007058"/>
    </source>
</evidence>
<dbReference type="InterPro" id="IPR004649">
    <property type="entry name" value="RNase_H2_suA"/>
</dbReference>
<dbReference type="GO" id="GO:0046872">
    <property type="term" value="F:metal ion binding"/>
    <property type="evidence" value="ECO:0007669"/>
    <property type="project" value="UniProtKB-KW"/>
</dbReference>
<feature type="compositionally biased region" description="Polar residues" evidence="11">
    <location>
        <begin position="1"/>
        <end position="22"/>
    </location>
</feature>
<dbReference type="EC" id="3.1.26.4" evidence="10"/>
<keyword evidence="5 10" id="KW-0540">Nuclease</keyword>
<keyword evidence="6" id="KW-0479">Metal-binding</keyword>
<dbReference type="NCBIfam" id="TIGR00729">
    <property type="entry name" value="ribonuclease HII"/>
    <property type="match status" value="1"/>
</dbReference>
<feature type="domain" description="RNase H type-2" evidence="12">
    <location>
        <begin position="84"/>
        <end position="295"/>
    </location>
</feature>
<evidence type="ECO:0000256" key="2">
    <source>
        <dbReference type="ARBA" id="ARBA00001936"/>
    </source>
</evidence>
<dbReference type="CDD" id="cd07181">
    <property type="entry name" value="RNase_HII_eukaryota_like"/>
    <property type="match status" value="1"/>
</dbReference>
<sequence length="372" mass="41086">MVHVVSNHTGGRQTSTEQINETSDTEFSDEPLLNSNDSASGSLPKAVARYETSLSEAAFNCKKNYKFDLLDLLTTSTKSNQCMLGIDEAGRGPVLGPMVYACALSPISRLNELKTIGLADSKTLNENQRDKLLKEMLNKCDWISAVVHVISPVYITEKMLDKSKTSLNAISHDSAIQLIQSVLDSGVNLVEVYVDTVGKAEHYQTKLQNLFPQLKICVESKADDIYPIVSAASIFAKVTRDRVLQMWPKEERGSVPEGTGLGSGYPGDPVTKSYLRACMDPVFGFPSLVRSSWSTASSLLDQHGVSVRWEDDETHEEVIQAKKLARKREHSKGTCKLSNFFNNAQSRSSTPDALHRQPFFVRTGLVHVQTIT</sequence>
<dbReference type="GO" id="GO:0006298">
    <property type="term" value="P:mismatch repair"/>
    <property type="evidence" value="ECO:0007669"/>
    <property type="project" value="TreeGrafter"/>
</dbReference>
<dbReference type="SUPFAM" id="SSF53098">
    <property type="entry name" value="Ribonuclease H-like"/>
    <property type="match status" value="1"/>
</dbReference>
<comment type="cofactor">
    <cofactor evidence="3">
        <name>Mg(2+)</name>
        <dbReference type="ChEBI" id="CHEBI:18420"/>
    </cofactor>
</comment>
<organism evidence="13 14">
    <name type="scientific">Schistosoma margrebowiei</name>
    <dbReference type="NCBI Taxonomy" id="48269"/>
    <lineage>
        <taxon>Eukaryota</taxon>
        <taxon>Metazoa</taxon>
        <taxon>Spiralia</taxon>
        <taxon>Lophotrochozoa</taxon>
        <taxon>Platyhelminthes</taxon>
        <taxon>Trematoda</taxon>
        <taxon>Digenea</taxon>
        <taxon>Strigeidida</taxon>
        <taxon>Schistosomatoidea</taxon>
        <taxon>Schistosomatidae</taxon>
        <taxon>Schistosoma</taxon>
    </lineage>
</organism>
<dbReference type="InterPro" id="IPR012337">
    <property type="entry name" value="RNaseH-like_sf"/>
</dbReference>
<evidence type="ECO:0000256" key="10">
    <source>
        <dbReference type="RuleBase" id="RU003515"/>
    </source>
</evidence>
<evidence type="ECO:0000256" key="9">
    <source>
        <dbReference type="ARBA" id="ARBA00024981"/>
    </source>
</evidence>
<dbReference type="InterPro" id="IPR036397">
    <property type="entry name" value="RNaseH_sf"/>
</dbReference>
<dbReference type="Proteomes" id="UP000050790">
    <property type="component" value="Unassembled WGS sequence"/>
</dbReference>
<dbReference type="GO" id="GO:0003723">
    <property type="term" value="F:RNA binding"/>
    <property type="evidence" value="ECO:0007669"/>
    <property type="project" value="InterPro"/>
</dbReference>
<evidence type="ECO:0000256" key="8">
    <source>
        <dbReference type="ARBA" id="ARBA00022801"/>
    </source>
</evidence>
<dbReference type="InterPro" id="IPR024567">
    <property type="entry name" value="RNase_HII/HIII_dom"/>
</dbReference>
<comment type="cofactor">
    <cofactor evidence="2">
        <name>Mn(2+)</name>
        <dbReference type="ChEBI" id="CHEBI:29035"/>
    </cofactor>
</comment>
<keyword evidence="7 10" id="KW-0255">Endonuclease</keyword>
<evidence type="ECO:0000256" key="5">
    <source>
        <dbReference type="ARBA" id="ARBA00022722"/>
    </source>
</evidence>
<accession>A0AA85AES1</accession>
<comment type="similarity">
    <text evidence="4">Belongs to the RNase HII family. Eukaryotic subfamily.</text>
</comment>
<dbReference type="PANTHER" id="PTHR10954">
    <property type="entry name" value="RIBONUCLEASE H2 SUBUNIT A"/>
    <property type="match status" value="1"/>
</dbReference>
<keyword evidence="8 10" id="KW-0378">Hydrolase</keyword>
<dbReference type="GO" id="GO:0043137">
    <property type="term" value="P:DNA replication, removal of RNA primer"/>
    <property type="evidence" value="ECO:0007669"/>
    <property type="project" value="TreeGrafter"/>
</dbReference>
<dbReference type="InterPro" id="IPR023160">
    <property type="entry name" value="RNase_HII_hlx-loop-hlx_cap_dom"/>
</dbReference>
<evidence type="ECO:0000313" key="14">
    <source>
        <dbReference type="WBParaSite" id="SMRG1_78610.1"/>
    </source>
</evidence>
<dbReference type="FunFam" id="1.10.10.460:FF:000001">
    <property type="entry name" value="Ribonuclease"/>
    <property type="match status" value="1"/>
</dbReference>
<comment type="function">
    <text evidence="9">Catalytic subunit of RNase HII, an endonuclease that specifically degrades the RNA of RNA:DNA hybrids. Participates in DNA replication, possibly by mediating the removal of lagging-strand Okazaki fragment RNA primers during DNA replication. Mediates the excision of single ribonucleotides from DNA:RNA duplexes.</text>
</comment>
<dbReference type="Gene3D" id="1.10.10.460">
    <property type="entry name" value="Ribonuclease hii. Domain 2"/>
    <property type="match status" value="1"/>
</dbReference>
<evidence type="ECO:0000256" key="11">
    <source>
        <dbReference type="SAM" id="MobiDB-lite"/>
    </source>
</evidence>
<name>A0AA85AES1_9TREM</name>
<dbReference type="Gene3D" id="3.30.420.10">
    <property type="entry name" value="Ribonuclease H-like superfamily/Ribonuclease H"/>
    <property type="match status" value="1"/>
</dbReference>
<evidence type="ECO:0000256" key="3">
    <source>
        <dbReference type="ARBA" id="ARBA00001946"/>
    </source>
</evidence>
<evidence type="ECO:0000256" key="6">
    <source>
        <dbReference type="ARBA" id="ARBA00022723"/>
    </source>
</evidence>
<dbReference type="GO" id="GO:0032299">
    <property type="term" value="C:ribonuclease H2 complex"/>
    <property type="evidence" value="ECO:0007669"/>
    <property type="project" value="UniProtKB-ARBA"/>
</dbReference>
<comment type="function">
    <text evidence="10">Endonuclease that specifically degrades the RNA of RNA-DNA hybrids.</text>
</comment>
<evidence type="ECO:0000256" key="7">
    <source>
        <dbReference type="ARBA" id="ARBA00022759"/>
    </source>
</evidence>
<dbReference type="FunFam" id="3.30.420.10:FF:000016">
    <property type="entry name" value="Ribonuclease"/>
    <property type="match status" value="1"/>
</dbReference>
<feature type="region of interest" description="Disordered" evidence="11">
    <location>
        <begin position="1"/>
        <end position="42"/>
    </location>
</feature>
<evidence type="ECO:0000259" key="12">
    <source>
        <dbReference type="Pfam" id="PF01351"/>
    </source>
</evidence>
<reference evidence="14" key="1">
    <citation type="submission" date="2023-11" db="UniProtKB">
        <authorList>
            <consortium name="WormBaseParasite"/>
        </authorList>
    </citation>
    <scope>IDENTIFICATION</scope>
</reference>